<reference evidence="5 6" key="1">
    <citation type="submission" date="2018-08" db="EMBL/GenBank/DDBJ databases">
        <title>Actinomadura jelena sp. nov., a novel Actinomycete isolated from soil in Chad.</title>
        <authorList>
            <person name="Shi L."/>
        </authorList>
    </citation>
    <scope>NUCLEOTIDE SEQUENCE [LARGE SCALE GENOMIC DNA]</scope>
    <source>
        <strain evidence="5 6">NEAU-G17</strain>
    </source>
</reference>
<comment type="caution">
    <text evidence="5">The sequence shown here is derived from an EMBL/GenBank/DDBJ whole genome shotgun (WGS) entry which is preliminary data.</text>
</comment>
<dbReference type="Pfam" id="PF00550">
    <property type="entry name" value="PP-binding"/>
    <property type="match status" value="1"/>
</dbReference>
<feature type="compositionally biased region" description="Low complexity" evidence="3">
    <location>
        <begin position="171"/>
        <end position="195"/>
    </location>
</feature>
<dbReference type="OrthoDB" id="2472181at2"/>
<dbReference type="InterPro" id="IPR042099">
    <property type="entry name" value="ANL_N_sf"/>
</dbReference>
<feature type="domain" description="Carrier" evidence="4">
    <location>
        <begin position="192"/>
        <end position="266"/>
    </location>
</feature>
<evidence type="ECO:0000256" key="1">
    <source>
        <dbReference type="ARBA" id="ARBA00022450"/>
    </source>
</evidence>
<proteinExistence type="predicted"/>
<dbReference type="PANTHER" id="PTHR45527">
    <property type="entry name" value="NONRIBOSOMAL PEPTIDE SYNTHETASE"/>
    <property type="match status" value="1"/>
</dbReference>
<feature type="non-terminal residue" evidence="5">
    <location>
        <position position="1"/>
    </location>
</feature>
<dbReference type="GO" id="GO:0005737">
    <property type="term" value="C:cytoplasm"/>
    <property type="evidence" value="ECO:0007669"/>
    <property type="project" value="TreeGrafter"/>
</dbReference>
<dbReference type="InterPro" id="IPR045851">
    <property type="entry name" value="AMP-bd_C_sf"/>
</dbReference>
<evidence type="ECO:0000313" key="5">
    <source>
        <dbReference type="EMBL" id="RFU38530.1"/>
    </source>
</evidence>
<accession>A0A372JEY4</accession>
<dbReference type="Gene3D" id="3.30.300.30">
    <property type="match status" value="1"/>
</dbReference>
<dbReference type="GO" id="GO:0043041">
    <property type="term" value="P:amino acid activation for nonribosomal peptide biosynthetic process"/>
    <property type="evidence" value="ECO:0007669"/>
    <property type="project" value="TreeGrafter"/>
</dbReference>
<dbReference type="PANTHER" id="PTHR45527:SF1">
    <property type="entry name" value="FATTY ACID SYNTHASE"/>
    <property type="match status" value="1"/>
</dbReference>
<dbReference type="SUPFAM" id="SSF47336">
    <property type="entry name" value="ACP-like"/>
    <property type="match status" value="1"/>
</dbReference>
<dbReference type="PROSITE" id="PS50075">
    <property type="entry name" value="CARRIER"/>
    <property type="match status" value="1"/>
</dbReference>
<name>A0A372JEY4_9ACTN</name>
<dbReference type="InterPro" id="IPR009081">
    <property type="entry name" value="PP-bd_ACP"/>
</dbReference>
<keyword evidence="6" id="KW-1185">Reference proteome</keyword>
<dbReference type="Gene3D" id="1.10.1200.10">
    <property type="entry name" value="ACP-like"/>
    <property type="match status" value="1"/>
</dbReference>
<dbReference type="InterPro" id="IPR036736">
    <property type="entry name" value="ACP-like_sf"/>
</dbReference>
<evidence type="ECO:0000259" key="4">
    <source>
        <dbReference type="PROSITE" id="PS50075"/>
    </source>
</evidence>
<evidence type="ECO:0000256" key="3">
    <source>
        <dbReference type="SAM" id="MobiDB-lite"/>
    </source>
</evidence>
<feature type="region of interest" description="Disordered" evidence="3">
    <location>
        <begin position="163"/>
        <end position="195"/>
    </location>
</feature>
<protein>
    <submittedName>
        <fullName evidence="5">Peptide synthetase</fullName>
    </submittedName>
</protein>
<dbReference type="Pfam" id="PF13193">
    <property type="entry name" value="AMP-binding_C"/>
    <property type="match status" value="1"/>
</dbReference>
<dbReference type="GO" id="GO:0031177">
    <property type="term" value="F:phosphopantetheine binding"/>
    <property type="evidence" value="ECO:0007669"/>
    <property type="project" value="TreeGrafter"/>
</dbReference>
<dbReference type="Gene3D" id="3.40.50.12780">
    <property type="entry name" value="N-terminal domain of ligase-like"/>
    <property type="match status" value="1"/>
</dbReference>
<dbReference type="Proteomes" id="UP000261811">
    <property type="component" value="Unassembled WGS sequence"/>
</dbReference>
<dbReference type="AlphaFoldDB" id="A0A372JEY4"/>
<keyword evidence="2" id="KW-0597">Phosphoprotein</keyword>
<dbReference type="EMBL" id="QURH01000776">
    <property type="protein sequence ID" value="RFU38530.1"/>
    <property type="molecule type" value="Genomic_DNA"/>
</dbReference>
<evidence type="ECO:0000256" key="2">
    <source>
        <dbReference type="ARBA" id="ARBA00022553"/>
    </source>
</evidence>
<dbReference type="InterPro" id="IPR025110">
    <property type="entry name" value="AMP-bd_C"/>
</dbReference>
<gene>
    <name evidence="5" type="ORF">DZF91_27180</name>
</gene>
<keyword evidence="1" id="KW-0596">Phosphopantetheine</keyword>
<dbReference type="PROSITE" id="PS00012">
    <property type="entry name" value="PHOSPHOPANTETHEINE"/>
    <property type="match status" value="1"/>
</dbReference>
<evidence type="ECO:0000313" key="6">
    <source>
        <dbReference type="Proteomes" id="UP000261811"/>
    </source>
</evidence>
<sequence>LPPGAAGEIWVGGAGVADGYLGRPELTAERFVRDEATGARLYRSGDRGRLRPDGRLDHLGRLDDQIKVRGHRVEPGEIRAVLASDPRVTAAAVVLRAGGPDDPEGGRIDGYVVLASEAGEGGDPRDTSADQRHTSAVLRRVLADARRLLPDYMTPASLTAVPEIPLTTNGKPDLAKLPKPAAHAPEPESAPAPSEGLEAQVLDIWSRCLHAPVTLDDNFFELGGSSLLVLRVLTELEERGLPVITPREFYAHSTARRFIDLVAAGTAETAATGGTTGAAGGA</sequence>
<dbReference type="RefSeq" id="WP_147341407.1">
    <property type="nucleotide sequence ID" value="NZ_QURH01000776.1"/>
</dbReference>
<dbReference type="InterPro" id="IPR006162">
    <property type="entry name" value="Ppantetheine_attach_site"/>
</dbReference>
<dbReference type="GO" id="GO:0044550">
    <property type="term" value="P:secondary metabolite biosynthetic process"/>
    <property type="evidence" value="ECO:0007669"/>
    <property type="project" value="TreeGrafter"/>
</dbReference>
<dbReference type="SUPFAM" id="SSF56801">
    <property type="entry name" value="Acetyl-CoA synthetase-like"/>
    <property type="match status" value="1"/>
</dbReference>
<organism evidence="5 6">
    <name type="scientific">Actinomadura logoneensis</name>
    <dbReference type="NCBI Taxonomy" id="2293572"/>
    <lineage>
        <taxon>Bacteria</taxon>
        <taxon>Bacillati</taxon>
        <taxon>Actinomycetota</taxon>
        <taxon>Actinomycetes</taxon>
        <taxon>Streptosporangiales</taxon>
        <taxon>Thermomonosporaceae</taxon>
        <taxon>Actinomadura</taxon>
    </lineage>
</organism>